<dbReference type="EMBL" id="KN832993">
    <property type="protein sequence ID" value="KIM82652.1"/>
    <property type="molecule type" value="Genomic_DNA"/>
</dbReference>
<reference evidence="4 5" key="1">
    <citation type="submission" date="2014-04" db="EMBL/GenBank/DDBJ databases">
        <authorList>
            <consortium name="DOE Joint Genome Institute"/>
            <person name="Kuo A."/>
            <person name="Tarkka M."/>
            <person name="Buscot F."/>
            <person name="Kohler A."/>
            <person name="Nagy L.G."/>
            <person name="Floudas D."/>
            <person name="Copeland A."/>
            <person name="Barry K.W."/>
            <person name="Cichocki N."/>
            <person name="Veneault-Fourrey C."/>
            <person name="LaButti K."/>
            <person name="Lindquist E.A."/>
            <person name="Lipzen A."/>
            <person name="Lundell T."/>
            <person name="Morin E."/>
            <person name="Murat C."/>
            <person name="Sun H."/>
            <person name="Tunlid A."/>
            <person name="Henrissat B."/>
            <person name="Grigoriev I.V."/>
            <person name="Hibbett D.S."/>
            <person name="Martin F."/>
            <person name="Nordberg H.P."/>
            <person name="Cantor M.N."/>
            <person name="Hua S.X."/>
        </authorList>
    </citation>
    <scope>NUCLEOTIDE SEQUENCE [LARGE SCALE GENOMIC DNA]</scope>
    <source>
        <strain evidence="4 5">F 1598</strain>
    </source>
</reference>
<organism evidence="4 5">
    <name type="scientific">Piloderma croceum (strain F 1598)</name>
    <dbReference type="NCBI Taxonomy" id="765440"/>
    <lineage>
        <taxon>Eukaryota</taxon>
        <taxon>Fungi</taxon>
        <taxon>Dikarya</taxon>
        <taxon>Basidiomycota</taxon>
        <taxon>Agaricomycotina</taxon>
        <taxon>Agaricomycetes</taxon>
        <taxon>Agaricomycetidae</taxon>
        <taxon>Atheliales</taxon>
        <taxon>Atheliaceae</taxon>
        <taxon>Piloderma</taxon>
    </lineage>
</organism>
<protein>
    <recommendedName>
        <fullName evidence="2">CHAT domain-containing protein</fullName>
    </recommendedName>
</protein>
<evidence type="ECO:0000313" key="3">
    <source>
        <dbReference type="EMBL" id="KIM80679.1"/>
    </source>
</evidence>
<evidence type="ECO:0000259" key="2">
    <source>
        <dbReference type="Pfam" id="PF12770"/>
    </source>
</evidence>
<dbReference type="AlphaFoldDB" id="A0A0C3BZ68"/>
<proteinExistence type="predicted"/>
<dbReference type="EMBL" id="KN833003">
    <property type="protein sequence ID" value="KIM80679.1"/>
    <property type="molecule type" value="Genomic_DNA"/>
</dbReference>
<dbReference type="Gene3D" id="1.25.40.10">
    <property type="entry name" value="Tetratricopeptide repeat domain"/>
    <property type="match status" value="3"/>
</dbReference>
<gene>
    <name evidence="4" type="ORF">PILCRDRAFT_819952</name>
    <name evidence="3" type="ORF">PILCRDRAFT_822402</name>
</gene>
<evidence type="ECO:0000256" key="1">
    <source>
        <dbReference type="SAM" id="Coils"/>
    </source>
</evidence>
<evidence type="ECO:0000313" key="4">
    <source>
        <dbReference type="EMBL" id="KIM82652.1"/>
    </source>
</evidence>
<dbReference type="InterPro" id="IPR024983">
    <property type="entry name" value="CHAT_dom"/>
</dbReference>
<feature type="coiled-coil region" evidence="1">
    <location>
        <begin position="733"/>
        <end position="760"/>
    </location>
</feature>
<dbReference type="OrthoDB" id="9991317at2759"/>
<dbReference type="Proteomes" id="UP000054166">
    <property type="component" value="Unassembled WGS sequence"/>
</dbReference>
<accession>A0A0C3BZ68</accession>
<reference evidence="5" key="2">
    <citation type="submission" date="2015-01" db="EMBL/GenBank/DDBJ databases">
        <title>Evolutionary Origins and Diversification of the Mycorrhizal Mutualists.</title>
        <authorList>
            <consortium name="DOE Joint Genome Institute"/>
            <consortium name="Mycorrhizal Genomics Consortium"/>
            <person name="Kohler A."/>
            <person name="Kuo A."/>
            <person name="Nagy L.G."/>
            <person name="Floudas D."/>
            <person name="Copeland A."/>
            <person name="Barry K.W."/>
            <person name="Cichocki N."/>
            <person name="Veneault-Fourrey C."/>
            <person name="LaButti K."/>
            <person name="Lindquist E.A."/>
            <person name="Lipzen A."/>
            <person name="Lundell T."/>
            <person name="Morin E."/>
            <person name="Murat C."/>
            <person name="Riley R."/>
            <person name="Ohm R."/>
            <person name="Sun H."/>
            <person name="Tunlid A."/>
            <person name="Henrissat B."/>
            <person name="Grigoriev I.V."/>
            <person name="Hibbett D.S."/>
            <person name="Martin F."/>
        </authorList>
    </citation>
    <scope>NUCLEOTIDE SEQUENCE [LARGE SCALE GENOMIC DNA]</scope>
    <source>
        <strain evidence="3 5">F 1598</strain>
    </source>
</reference>
<evidence type="ECO:0000313" key="5">
    <source>
        <dbReference type="Proteomes" id="UP000054166"/>
    </source>
</evidence>
<name>A0A0C3BZ68_PILCF</name>
<reference evidence="4" key="3">
    <citation type="submission" date="2015-02" db="EMBL/GenBank/DDBJ databases">
        <title>Evolutionary Origins and Diversification of the Mycorrhizal Mutualists.</title>
        <authorList>
            <consortium name="DOE Joint Genome Institute"/>
            <consortium name="Mycorrhizal Genomics Consortium"/>
            <person name="Kohler A."/>
            <person name="Kuo A."/>
            <person name="Nagy L.G."/>
            <person name="Floudas D."/>
            <person name="Copeland A."/>
            <person name="Barry K.W."/>
            <person name="Cichocki N."/>
            <person name="Veneault-Fourrey C."/>
            <person name="LaButti K."/>
            <person name="Lindquist E.A."/>
            <person name="Lipzen A."/>
            <person name="Lundell T."/>
            <person name="Morin E."/>
            <person name="Murat C."/>
            <person name="Riley R."/>
            <person name="Ohm R."/>
            <person name="Sun H."/>
            <person name="Tunlid A."/>
            <person name="Henrissat B."/>
            <person name="Grigoriev I.V."/>
            <person name="Hibbett D.S."/>
            <person name="Martin F."/>
        </authorList>
    </citation>
    <scope>NUCLEOTIDE SEQUENCE</scope>
    <source>
        <strain evidence="4 5">F 1598</strain>
    </source>
</reference>
<dbReference type="PANTHER" id="PTHR19959">
    <property type="entry name" value="KINESIN LIGHT CHAIN"/>
    <property type="match status" value="1"/>
</dbReference>
<dbReference type="InterPro" id="IPR011990">
    <property type="entry name" value="TPR-like_helical_dom_sf"/>
</dbReference>
<feature type="domain" description="CHAT" evidence="2">
    <location>
        <begin position="907"/>
        <end position="1180"/>
    </location>
</feature>
<dbReference type="SUPFAM" id="SSF81901">
    <property type="entry name" value="HCP-like"/>
    <property type="match status" value="1"/>
</dbReference>
<dbReference type="HOGENOM" id="CLU_001305_0_3_1"/>
<keyword evidence="5" id="KW-1185">Reference proteome</keyword>
<keyword evidence="1" id="KW-0175">Coiled coil</keyword>
<dbReference type="Pfam" id="PF12770">
    <property type="entry name" value="CHAT"/>
    <property type="match status" value="1"/>
</dbReference>
<sequence>MTIDALLTRCADNSFTALNIRSRVDGPSNGIITVKLVELADLENRTASLQEKVDRTDDGHPNKALYLSHLGLSQIARFKSLDQLDDINNCILNLQKAVGLTDREHPSMAARIANLGFSQGLRFDRIGKTIDLKDSISNLREAINISIDEHLDRPKFYANLGMSLMSRFQRFGDPSDIDDAISNLNMAIGRIDDEHPDKSWYLSVLGASQALRFDHFEEAHDIDDSIVNLQKAVDLIGDSNISKPGRLSNLGLSQSARFMRFAKLSDLDSSLSNMRTAVKLVDDNHPERAMFLSNLGIGEQLRYEHLGQPADLEISISHLQQAVDLTEDGNSDRPRCLSNLGISQYYSYERYGKLIDIENSIRNTRTAIQITDDDDPEMAIYFSNLANSQQSRFERLGKIADLDDAIFNLQEVVKRADHGQPDEAMYLSNLGYGQRLRFERLGDMSDLDNSITNLEQAVELVDDENPKIALYIANLASSLQCRAERYHTISDIDASIVAARKAIEIGTSDQAKYRTLLGNGLGLRFDQLRKLGDLDDAILNKQMAVDITDDEHHDKPGFFYNLSIGHELRFEHHGDLTDLEKSIYNAGRAVQLIDGDHPAKSMYLCGLGDARNLRFKRFSDQADMNASVTAYKEAAKLKTAYPRHALLAARKWADLSYQCNDISSALDGYRTALEILPKVAWLGLDTTSLQDILYFERSESLGCNSAACAIRMGRLAEAVELLDLSRSVFWQQASSLRSDFEKLKDRKPQLAEELEDVGRQLDKESFAVSINDGAAKDTRADHHITKDIARERHVLGEVWDRLLDEVRGLPEFKNFLRPVPFDQLRLIIINASEYGVDALIFDDVKPIHHIPLPDTDYDVLVKFANNIVLKRPIYGTADQQHRYLNYHLKPALRAVWDDIVYPIFNEIKIPLEVDATGPQQCIWWYLTGPLTFIPIHAAGPRGVVDVSRLVISSYLTTLDSLFRIQNKKMQGVMAPPKLLAVSQAQTPGQRPLPLTIEEAKKVAQMFRSAGMPGEDIVRLDGSEATINCVSEALETSSWVHFACHGLQHRDHAFAMKSGFALNDGNLELSQIASKRLHTARFAFLSVCDAAAGIQGLPGEAMHLAGGLQFAGFQSVIATMWSICDEDAPKVADLTYQYLFRNGLEGLDHSEASSALNRAIASLRENAGMTLDRWAPFIHFGL</sequence>
<dbReference type="PANTHER" id="PTHR19959:SF119">
    <property type="entry name" value="FUNGAL LIPASE-LIKE DOMAIN-CONTAINING PROTEIN"/>
    <property type="match status" value="1"/>
</dbReference>